<protein>
    <recommendedName>
        <fullName evidence="8">Abasic site processing protein</fullName>
        <ecNumber evidence="8">3.4.-.-</ecNumber>
    </recommendedName>
</protein>
<dbReference type="SUPFAM" id="SSF143081">
    <property type="entry name" value="BB1717-like"/>
    <property type="match status" value="1"/>
</dbReference>
<reference evidence="9 10" key="1">
    <citation type="submission" date="2017-07" db="EMBL/GenBank/DDBJ databases">
        <title>Thauera sp. KNDSS-Mac4 genome sequence and assembly.</title>
        <authorList>
            <person name="Mayilraj S."/>
        </authorList>
    </citation>
    <scope>NUCLEOTIDE SEQUENCE [LARGE SCALE GENOMIC DNA]</scope>
    <source>
        <strain evidence="9 10">KNDSS-Mac4</strain>
    </source>
</reference>
<dbReference type="InterPro" id="IPR036590">
    <property type="entry name" value="SRAP-like"/>
</dbReference>
<dbReference type="OrthoDB" id="6192129at2"/>
<dbReference type="Pfam" id="PF02586">
    <property type="entry name" value="SRAP"/>
    <property type="match status" value="1"/>
</dbReference>
<evidence type="ECO:0000256" key="8">
    <source>
        <dbReference type="RuleBase" id="RU364100"/>
    </source>
</evidence>
<dbReference type="PANTHER" id="PTHR13604">
    <property type="entry name" value="DC12-RELATED"/>
    <property type="match status" value="1"/>
</dbReference>
<evidence type="ECO:0000313" key="9">
    <source>
        <dbReference type="EMBL" id="OYD53660.1"/>
    </source>
</evidence>
<dbReference type="AlphaFoldDB" id="A0A235EXC5"/>
<accession>A0A235EXC5</accession>
<dbReference type="GO" id="GO:0006508">
    <property type="term" value="P:proteolysis"/>
    <property type="evidence" value="ECO:0007669"/>
    <property type="project" value="UniProtKB-KW"/>
</dbReference>
<evidence type="ECO:0000256" key="7">
    <source>
        <dbReference type="ARBA" id="ARBA00023239"/>
    </source>
</evidence>
<dbReference type="RefSeq" id="WP_094268704.1">
    <property type="nucleotide sequence ID" value="NZ_NOIH01000013.1"/>
</dbReference>
<evidence type="ECO:0000256" key="2">
    <source>
        <dbReference type="ARBA" id="ARBA00022670"/>
    </source>
</evidence>
<evidence type="ECO:0000313" key="10">
    <source>
        <dbReference type="Proteomes" id="UP000215181"/>
    </source>
</evidence>
<evidence type="ECO:0000256" key="5">
    <source>
        <dbReference type="ARBA" id="ARBA00023124"/>
    </source>
</evidence>
<evidence type="ECO:0000256" key="3">
    <source>
        <dbReference type="ARBA" id="ARBA00022763"/>
    </source>
</evidence>
<dbReference type="Proteomes" id="UP000215181">
    <property type="component" value="Unassembled WGS sequence"/>
</dbReference>
<keyword evidence="6" id="KW-0238">DNA-binding</keyword>
<keyword evidence="4 8" id="KW-0378">Hydrolase</keyword>
<dbReference type="GO" id="GO:0106300">
    <property type="term" value="P:protein-DNA covalent cross-linking repair"/>
    <property type="evidence" value="ECO:0007669"/>
    <property type="project" value="InterPro"/>
</dbReference>
<keyword evidence="10" id="KW-1185">Reference proteome</keyword>
<keyword evidence="2 8" id="KW-0645">Protease</keyword>
<dbReference type="GO" id="GO:0003697">
    <property type="term" value="F:single-stranded DNA binding"/>
    <property type="evidence" value="ECO:0007669"/>
    <property type="project" value="InterPro"/>
</dbReference>
<keyword evidence="5" id="KW-0190">Covalent protein-DNA linkage</keyword>
<dbReference type="EMBL" id="NOIH01000013">
    <property type="protein sequence ID" value="OYD53660.1"/>
    <property type="molecule type" value="Genomic_DNA"/>
</dbReference>
<comment type="caution">
    <text evidence="9">The sequence shown here is derived from an EMBL/GenBank/DDBJ whole genome shotgun (WGS) entry which is preliminary data.</text>
</comment>
<comment type="similarity">
    <text evidence="1 8">Belongs to the SOS response-associated peptidase family.</text>
</comment>
<evidence type="ECO:0000256" key="6">
    <source>
        <dbReference type="ARBA" id="ARBA00023125"/>
    </source>
</evidence>
<organism evidence="9 10">
    <name type="scientific">Thauera propionica</name>
    <dbReference type="NCBI Taxonomy" id="2019431"/>
    <lineage>
        <taxon>Bacteria</taxon>
        <taxon>Pseudomonadati</taxon>
        <taxon>Pseudomonadota</taxon>
        <taxon>Betaproteobacteria</taxon>
        <taxon>Rhodocyclales</taxon>
        <taxon>Zoogloeaceae</taxon>
        <taxon>Thauera</taxon>
    </lineage>
</organism>
<dbReference type="GO" id="GO:0016829">
    <property type="term" value="F:lyase activity"/>
    <property type="evidence" value="ECO:0007669"/>
    <property type="project" value="UniProtKB-KW"/>
</dbReference>
<name>A0A235EXC5_9RHOO</name>
<evidence type="ECO:0000256" key="1">
    <source>
        <dbReference type="ARBA" id="ARBA00008136"/>
    </source>
</evidence>
<evidence type="ECO:0000256" key="4">
    <source>
        <dbReference type="ARBA" id="ARBA00022801"/>
    </source>
</evidence>
<dbReference type="GO" id="GO:0008233">
    <property type="term" value="F:peptidase activity"/>
    <property type="evidence" value="ECO:0007669"/>
    <property type="project" value="UniProtKB-KW"/>
</dbReference>
<dbReference type="InterPro" id="IPR003738">
    <property type="entry name" value="SRAP"/>
</dbReference>
<sequence>MYDASLKIERHSGPTREWVICVVTPGFAGLWERWTPADGGESIDTFTVITTDANAIMRPLHDRMPVILAPSDYVTWLTKGTDPGLLTRLIAPCPEGLLQVYPVSKALGSVANEGPDLIRPLAV</sequence>
<dbReference type="EC" id="3.4.-.-" evidence="8"/>
<keyword evidence="3" id="KW-0227">DNA damage</keyword>
<proteinExistence type="inferred from homology"/>
<dbReference type="PANTHER" id="PTHR13604:SF0">
    <property type="entry name" value="ABASIC SITE PROCESSING PROTEIN HMCES"/>
    <property type="match status" value="1"/>
</dbReference>
<dbReference type="Gene3D" id="3.90.1680.10">
    <property type="entry name" value="SOS response associated peptidase-like"/>
    <property type="match status" value="1"/>
</dbReference>
<keyword evidence="7" id="KW-0456">Lyase</keyword>
<gene>
    <name evidence="9" type="ORF">CGK74_11990</name>
</gene>